<dbReference type="GO" id="GO:0008553">
    <property type="term" value="F:P-type proton-exporting transporter activity"/>
    <property type="evidence" value="ECO:0007669"/>
    <property type="project" value="UniProtKB-UniRule"/>
</dbReference>
<evidence type="ECO:0000256" key="9">
    <source>
        <dbReference type="ARBA" id="ARBA00022967"/>
    </source>
</evidence>
<feature type="transmembrane region" description="Helical" evidence="12">
    <location>
        <begin position="679"/>
        <end position="696"/>
    </location>
</feature>
<feature type="transmembrane region" description="Helical" evidence="12">
    <location>
        <begin position="844"/>
        <end position="862"/>
    </location>
</feature>
<feature type="compositionally biased region" description="Basic and acidic residues" evidence="14">
    <location>
        <begin position="1"/>
        <end position="10"/>
    </location>
</feature>
<dbReference type="GO" id="GO:0120029">
    <property type="term" value="P:proton export across plasma membrane"/>
    <property type="evidence" value="ECO:0007669"/>
    <property type="project" value="UniProtKB-UniRule"/>
</dbReference>
<dbReference type="SUPFAM" id="SSF81653">
    <property type="entry name" value="Calcium ATPase, transduction domain A"/>
    <property type="match status" value="1"/>
</dbReference>
<dbReference type="Pfam" id="PF00702">
    <property type="entry name" value="Hydrolase"/>
    <property type="match status" value="1"/>
</dbReference>
<sequence>MSKTEPEGPRGHSPSNPDITKVNPGGLSDADVERIRGTYGFNEVIAKETPEWIVFLWRFWGSTPLILLATGIIAVSVESVEIDTNGNETRSRDWVSFGVVTFMLFLTVIASHLSDRSAKSAIAAVKALSTPECPGRRNGEVCNIKVRELVPGDVCILRPGSVIPADGRVIGKGTPLLVDEAALTGESLPVTKKPGDDLLSGAVIQKGELDMVVTAIGENSFYGKTLALLGNAQPQGHLKMVLAKASLIITLIGAVFCTILWIVYVTTQTEGTVDDWFLGLKLSIAILSSVIPAAMPVVTATVLAVGSQEIAKEKALVQRLSAIEEMAGMEILCSDKTGTLTKNILELNPNEIVAEPGYSNADVLLYAALASNLEHPEPIDKAVTSVADMGRHKTFKVEEMIPFDPVNKKVISTVVDRNGNRMRVLKGAPHIIMHLTANDPTDEARQEQIINGKASRGLRTLGVAIEQSPPVDPQDVHDVGVCKLVGYISLFDPPRDDTKETIELAKALGVEVKMITGDQQAIGIETAKMLGMGINICGQDVWKVDTNTKPFLNAPDFTEFCRSVNGFAGVYPEHKFKVVEALMKHGDLIGMTGDGVNDAPALKLSTVGIAVAGATEAAKGAADITLLEPGLRTIVTAIMLSRQIYRRIEAYIMYRISSSIFLQLVFWLGIVAFKFQMPTFVVLIISGINDITIMACSKDNVPTAEKPLHWDMLKTVYIGLIIGCGSTIASIIVLGLVDPESGTQIWWGGFGLDELANDPVGKGQVVCTMFIVIGLLIEYNYMLCRARKLWFIWDEHTTCKPHIIVIIPVVAACLLEIFLCVYWPKNGSFGGGGFMSGLAIDQGQGVAWIQVIILAIYCYLWAQVIDGFKWLFYVIYDGKEAGTWGLSQEQLDAKQRLADMKVKKHTEMVTRQGLDQHIQDQRQQINAEIRRQSASNLGHVGGGFAAAPGPDGGIMQLSSFSHNQRQQAMAAARAGSGLPGGQPDAVTQKRIASLEKTLADQQAAAKAMDEKMASMEAKIAQLLELASERVAANELLAELGQ</sequence>
<dbReference type="SFLD" id="SFLDF00027">
    <property type="entry name" value="p-type_atpase"/>
    <property type="match status" value="1"/>
</dbReference>
<feature type="transmembrane region" description="Helical" evidence="12">
    <location>
        <begin position="716"/>
        <end position="737"/>
    </location>
</feature>
<proteinExistence type="inferred from homology"/>
<evidence type="ECO:0000256" key="7">
    <source>
        <dbReference type="ARBA" id="ARBA00022840"/>
    </source>
</evidence>
<dbReference type="Gene3D" id="3.40.50.1000">
    <property type="entry name" value="HAD superfamily/HAD-like"/>
    <property type="match status" value="1"/>
</dbReference>
<feature type="transmembrane region" description="Helical" evidence="12">
    <location>
        <begin position="94"/>
        <end position="113"/>
    </location>
</feature>
<evidence type="ECO:0000256" key="5">
    <source>
        <dbReference type="ARBA" id="ARBA00022723"/>
    </source>
</evidence>
<keyword evidence="3" id="KW-0597">Phosphoprotein</keyword>
<dbReference type="EMBL" id="CDMZ01002600">
    <property type="protein sequence ID" value="CEM43056.1"/>
    <property type="molecule type" value="Genomic_DNA"/>
</dbReference>
<dbReference type="InterPro" id="IPR059000">
    <property type="entry name" value="ATPase_P-type_domA"/>
</dbReference>
<evidence type="ECO:0000256" key="11">
    <source>
        <dbReference type="ARBA" id="ARBA00023136"/>
    </source>
</evidence>
<keyword evidence="8 12" id="KW-0460">Magnesium</keyword>
<evidence type="ECO:0000256" key="3">
    <source>
        <dbReference type="ARBA" id="ARBA00022553"/>
    </source>
</evidence>
<dbReference type="VEuPathDB" id="CryptoDB:Cvel_27234"/>
<keyword evidence="7 12" id="KW-0067">ATP-binding</keyword>
<evidence type="ECO:0000259" key="15">
    <source>
        <dbReference type="SMART" id="SM00831"/>
    </source>
</evidence>
<dbReference type="SFLD" id="SFLDS00003">
    <property type="entry name" value="Haloacid_Dehalogenase"/>
    <property type="match status" value="1"/>
</dbReference>
<comment type="subcellular location">
    <subcellularLocation>
        <location evidence="12">Cell membrane</location>
        <topology evidence="12">Multi-pass membrane protein</topology>
    </subcellularLocation>
    <subcellularLocation>
        <location evidence="1">Membrane</location>
        <topology evidence="1">Multi-pass membrane protein</topology>
    </subcellularLocation>
</comment>
<reference evidence="16" key="1">
    <citation type="submission" date="2014-11" db="EMBL/GenBank/DDBJ databases">
        <authorList>
            <person name="Otto D Thomas"/>
            <person name="Naeem Raeece"/>
        </authorList>
    </citation>
    <scope>NUCLEOTIDE SEQUENCE</scope>
</reference>
<dbReference type="InterPro" id="IPR023214">
    <property type="entry name" value="HAD_sf"/>
</dbReference>
<keyword evidence="12" id="KW-0406">Ion transport</keyword>
<keyword evidence="12" id="KW-0375">Hydrogen ion transport</keyword>
<dbReference type="NCBIfam" id="TIGR01647">
    <property type="entry name" value="ATPase-IIIA_H"/>
    <property type="match status" value="1"/>
</dbReference>
<keyword evidence="11 12" id="KW-0472">Membrane</keyword>
<dbReference type="AlphaFoldDB" id="A0A0G4HGL1"/>
<feature type="domain" description="Cation-transporting P-type ATPase N-terminal" evidence="15">
    <location>
        <begin position="10"/>
        <end position="79"/>
    </location>
</feature>
<keyword evidence="10 12" id="KW-1133">Transmembrane helix</keyword>
<dbReference type="PhylomeDB" id="A0A0G4HGL1"/>
<comment type="catalytic activity">
    <reaction evidence="12">
        <text>ATP + H2O + H(+)(in) = ADP + phosphate + 2 H(+)(out)</text>
        <dbReference type="Rhea" id="RHEA:20852"/>
        <dbReference type="ChEBI" id="CHEBI:15377"/>
        <dbReference type="ChEBI" id="CHEBI:15378"/>
        <dbReference type="ChEBI" id="CHEBI:30616"/>
        <dbReference type="ChEBI" id="CHEBI:43474"/>
        <dbReference type="ChEBI" id="CHEBI:456216"/>
        <dbReference type="EC" id="7.1.2.1"/>
    </reaction>
</comment>
<feature type="transmembrane region" description="Helical" evidence="12">
    <location>
        <begin position="241"/>
        <end position="264"/>
    </location>
</feature>
<keyword evidence="13" id="KW-0175">Coiled coil</keyword>
<dbReference type="Gene3D" id="2.70.150.10">
    <property type="entry name" value="Calcium-transporting ATPase, cytoplasmic transduction domain A"/>
    <property type="match status" value="1"/>
</dbReference>
<dbReference type="PANTHER" id="PTHR42861">
    <property type="entry name" value="CALCIUM-TRANSPORTING ATPASE"/>
    <property type="match status" value="1"/>
</dbReference>
<keyword evidence="4 12" id="KW-0812">Transmembrane</keyword>
<dbReference type="NCBIfam" id="TIGR01494">
    <property type="entry name" value="ATPase_P-type"/>
    <property type="match status" value="2"/>
</dbReference>
<evidence type="ECO:0000256" key="13">
    <source>
        <dbReference type="SAM" id="Coils"/>
    </source>
</evidence>
<name>A0A0G4HGL1_9ALVE</name>
<dbReference type="FunFam" id="3.40.50.1000:FF:000211">
    <property type="entry name" value="Plasma membrane ATPase"/>
    <property type="match status" value="1"/>
</dbReference>
<dbReference type="InterPro" id="IPR001757">
    <property type="entry name" value="P_typ_ATPase"/>
</dbReference>
<evidence type="ECO:0000256" key="10">
    <source>
        <dbReference type="ARBA" id="ARBA00022989"/>
    </source>
</evidence>
<keyword evidence="9 12" id="KW-1278">Translocase</keyword>
<feature type="region of interest" description="Disordered" evidence="14">
    <location>
        <begin position="1"/>
        <end position="28"/>
    </location>
</feature>
<keyword evidence="5" id="KW-0479">Metal-binding</keyword>
<dbReference type="InterPro" id="IPR036412">
    <property type="entry name" value="HAD-like_sf"/>
</dbReference>
<dbReference type="PRINTS" id="PR00120">
    <property type="entry name" value="HATPASE"/>
</dbReference>
<dbReference type="GO" id="GO:0046872">
    <property type="term" value="F:metal ion binding"/>
    <property type="evidence" value="ECO:0007669"/>
    <property type="project" value="UniProtKB-KW"/>
</dbReference>
<evidence type="ECO:0000256" key="6">
    <source>
        <dbReference type="ARBA" id="ARBA00022741"/>
    </source>
</evidence>
<dbReference type="Gene3D" id="3.40.1110.10">
    <property type="entry name" value="Calcium-transporting ATPase, cytoplasmic domain N"/>
    <property type="match status" value="1"/>
</dbReference>
<keyword evidence="6 12" id="KW-0547">Nucleotide-binding</keyword>
<keyword evidence="12" id="KW-0813">Transport</keyword>
<accession>A0A0G4HGL1</accession>
<dbReference type="GO" id="GO:0016887">
    <property type="term" value="F:ATP hydrolysis activity"/>
    <property type="evidence" value="ECO:0007669"/>
    <property type="project" value="InterPro"/>
</dbReference>
<feature type="transmembrane region" description="Helical" evidence="12">
    <location>
        <begin position="652"/>
        <end position="673"/>
    </location>
</feature>
<evidence type="ECO:0000256" key="1">
    <source>
        <dbReference type="ARBA" id="ARBA00004141"/>
    </source>
</evidence>
<dbReference type="Pfam" id="PF00122">
    <property type="entry name" value="E1-E2_ATPase"/>
    <property type="match status" value="1"/>
</dbReference>
<evidence type="ECO:0000256" key="14">
    <source>
        <dbReference type="SAM" id="MobiDB-lite"/>
    </source>
</evidence>
<dbReference type="SFLD" id="SFLDG00002">
    <property type="entry name" value="C1.7:_P-type_atpase_like"/>
    <property type="match status" value="1"/>
</dbReference>
<dbReference type="InterPro" id="IPR044492">
    <property type="entry name" value="P_typ_ATPase_HD_dom"/>
</dbReference>
<dbReference type="SUPFAM" id="SSF81665">
    <property type="entry name" value="Calcium ATPase, transmembrane domain M"/>
    <property type="match status" value="1"/>
</dbReference>
<dbReference type="PROSITE" id="PS00154">
    <property type="entry name" value="ATPASE_E1_E2"/>
    <property type="match status" value="1"/>
</dbReference>
<feature type="transmembrane region" description="Helical" evidence="12">
    <location>
        <begin position="763"/>
        <end position="782"/>
    </location>
</feature>
<dbReference type="Gene3D" id="1.20.1110.10">
    <property type="entry name" value="Calcium-transporting ATPase, transmembrane domain"/>
    <property type="match status" value="1"/>
</dbReference>
<dbReference type="Pfam" id="PF00690">
    <property type="entry name" value="Cation_ATPase_N"/>
    <property type="match status" value="1"/>
</dbReference>
<feature type="transmembrane region" description="Helical" evidence="12">
    <location>
        <begin position="284"/>
        <end position="305"/>
    </location>
</feature>
<feature type="transmembrane region" description="Helical" evidence="12">
    <location>
        <begin position="803"/>
        <end position="824"/>
    </location>
</feature>
<dbReference type="SUPFAM" id="SSF56784">
    <property type="entry name" value="HAD-like"/>
    <property type="match status" value="1"/>
</dbReference>
<evidence type="ECO:0000256" key="2">
    <source>
        <dbReference type="ARBA" id="ARBA00008804"/>
    </source>
</evidence>
<dbReference type="PRINTS" id="PR00119">
    <property type="entry name" value="CATATPASE"/>
</dbReference>
<dbReference type="SMART" id="SM00831">
    <property type="entry name" value="Cation_ATPase_N"/>
    <property type="match status" value="1"/>
</dbReference>
<evidence type="ECO:0000256" key="4">
    <source>
        <dbReference type="ARBA" id="ARBA00022692"/>
    </source>
</evidence>
<dbReference type="InterPro" id="IPR023299">
    <property type="entry name" value="ATPase_P-typ_cyto_dom_N"/>
</dbReference>
<dbReference type="InterPro" id="IPR023298">
    <property type="entry name" value="ATPase_P-typ_TM_dom_sf"/>
</dbReference>
<gene>
    <name evidence="16" type="ORF">Cvel_27234</name>
</gene>
<evidence type="ECO:0000256" key="8">
    <source>
        <dbReference type="ARBA" id="ARBA00022842"/>
    </source>
</evidence>
<evidence type="ECO:0000256" key="12">
    <source>
        <dbReference type="RuleBase" id="RU362083"/>
    </source>
</evidence>
<organism evidence="16">
    <name type="scientific">Chromera velia CCMP2878</name>
    <dbReference type="NCBI Taxonomy" id="1169474"/>
    <lineage>
        <taxon>Eukaryota</taxon>
        <taxon>Sar</taxon>
        <taxon>Alveolata</taxon>
        <taxon>Colpodellida</taxon>
        <taxon>Chromeraceae</taxon>
        <taxon>Chromera</taxon>
    </lineage>
</organism>
<dbReference type="InterPro" id="IPR006534">
    <property type="entry name" value="P-type_ATPase_IIIA"/>
</dbReference>
<feature type="coiled-coil region" evidence="13">
    <location>
        <begin position="991"/>
        <end position="1025"/>
    </location>
</feature>
<dbReference type="GO" id="GO:0005524">
    <property type="term" value="F:ATP binding"/>
    <property type="evidence" value="ECO:0007669"/>
    <property type="project" value="UniProtKB-UniRule"/>
</dbReference>
<dbReference type="InterPro" id="IPR004014">
    <property type="entry name" value="ATPase_P-typ_cation-transptr_N"/>
</dbReference>
<dbReference type="GO" id="GO:0005886">
    <property type="term" value="C:plasma membrane"/>
    <property type="evidence" value="ECO:0007669"/>
    <property type="project" value="UniProtKB-SubCell"/>
</dbReference>
<protein>
    <recommendedName>
        <fullName evidence="12">Plasma membrane ATPase</fullName>
        <ecNumber evidence="12">7.1.2.1</ecNumber>
    </recommendedName>
</protein>
<dbReference type="InterPro" id="IPR008250">
    <property type="entry name" value="ATPase_P-typ_transduc_dom_A_sf"/>
</dbReference>
<evidence type="ECO:0000313" key="16">
    <source>
        <dbReference type="EMBL" id="CEM43056.1"/>
    </source>
</evidence>
<dbReference type="InterPro" id="IPR018303">
    <property type="entry name" value="ATPase_P-typ_P_site"/>
</dbReference>
<feature type="transmembrane region" description="Helical" evidence="12">
    <location>
        <begin position="55"/>
        <end position="74"/>
    </location>
</feature>
<comment type="similarity">
    <text evidence="2 12">Belongs to the cation transport ATPase (P-type) (TC 3.A.3) family. Type IIIA subfamily.</text>
</comment>
<dbReference type="EC" id="7.1.2.1" evidence="12"/>